<evidence type="ECO:0000313" key="2">
    <source>
        <dbReference type="Proteomes" id="UP001305521"/>
    </source>
</evidence>
<dbReference type="EMBL" id="CP137852">
    <property type="protein sequence ID" value="WPB83680.1"/>
    <property type="molecule type" value="Genomic_DNA"/>
</dbReference>
<evidence type="ECO:0000313" key="1">
    <source>
        <dbReference type="EMBL" id="WPB83680.1"/>
    </source>
</evidence>
<accession>A0ABZ0PER7</accession>
<protein>
    <recommendedName>
        <fullName evidence="3">RNA polymerase sigma-70 region 2 domain-containing protein</fullName>
    </recommendedName>
</protein>
<name>A0ABZ0PER7_9PROT</name>
<evidence type="ECO:0008006" key="3">
    <source>
        <dbReference type="Google" id="ProtNLM"/>
    </source>
</evidence>
<proteinExistence type="predicted"/>
<keyword evidence="2" id="KW-1185">Reference proteome</keyword>
<organism evidence="1 2">
    <name type="scientific">Sediminicoccus rosea</name>
    <dbReference type="NCBI Taxonomy" id="1225128"/>
    <lineage>
        <taxon>Bacteria</taxon>
        <taxon>Pseudomonadati</taxon>
        <taxon>Pseudomonadota</taxon>
        <taxon>Alphaproteobacteria</taxon>
        <taxon>Acetobacterales</taxon>
        <taxon>Roseomonadaceae</taxon>
        <taxon>Sediminicoccus</taxon>
    </lineage>
</organism>
<gene>
    <name evidence="1" type="ORF">R9Z33_16385</name>
</gene>
<dbReference type="RefSeq" id="WP_318647642.1">
    <property type="nucleotide sequence ID" value="NZ_CP137852.1"/>
</dbReference>
<sequence length="194" mass="21566">MDPPMAQSPRLPDLTPIHCLAAKEAKRLCRTLHLPDHEREDLRQDLLLDFLARLPAFDPSKADLPAFAMVCFRHAGTRIARRVTAERAARHPRSLDDALPNTEGLTLGDTIGEADGYAAWCGQSTDAIAALERRLDLERAASAIAPEDYPLCAALSEHTPHEFGEQKTMPRMRIYRRIRETRLRLLAAGIPSAA</sequence>
<reference evidence="1 2" key="1">
    <citation type="submission" date="2023-11" db="EMBL/GenBank/DDBJ databases">
        <title>Arctic aerobic anoxygenic photoheterotroph Sediminicoccus rosea KRV36 adapts its photosynthesis to long days of polar summer.</title>
        <authorList>
            <person name="Tomasch J."/>
            <person name="Kopejtka K."/>
            <person name="Bily T."/>
            <person name="Gardiner A.T."/>
            <person name="Gardian Z."/>
            <person name="Shivaramu S."/>
            <person name="Koblizek M."/>
            <person name="Engelhardt F."/>
            <person name="Kaftan D."/>
        </authorList>
    </citation>
    <scope>NUCLEOTIDE SEQUENCE [LARGE SCALE GENOMIC DNA]</scope>
    <source>
        <strain evidence="1 2">R-30</strain>
    </source>
</reference>
<dbReference type="Proteomes" id="UP001305521">
    <property type="component" value="Chromosome"/>
</dbReference>